<reference evidence="1 2" key="1">
    <citation type="submission" date="2021-03" db="EMBL/GenBank/DDBJ databases">
        <title>Glycomyces sp. nov., a novel actinomycete isolated from soil.</title>
        <authorList>
            <person name="Yang X."/>
            <person name="Xu X."/>
        </authorList>
    </citation>
    <scope>NUCLEOTIDE SEQUENCE [LARGE SCALE GENOMIC DNA]</scope>
    <source>
        <strain evidence="1 2">NEAU-S30</strain>
    </source>
</reference>
<evidence type="ECO:0000313" key="1">
    <source>
        <dbReference type="EMBL" id="MBO3732748.1"/>
    </source>
</evidence>
<evidence type="ECO:0008006" key="3">
    <source>
        <dbReference type="Google" id="ProtNLM"/>
    </source>
</evidence>
<dbReference type="EMBL" id="JAGFNP010000003">
    <property type="protein sequence ID" value="MBO3732748.1"/>
    <property type="molecule type" value="Genomic_DNA"/>
</dbReference>
<proteinExistence type="predicted"/>
<keyword evidence="2" id="KW-1185">Reference proteome</keyword>
<gene>
    <name evidence="1" type="ORF">J5V16_07925</name>
</gene>
<organism evidence="1 2">
    <name type="scientific">Glycomyces niveus</name>
    <dbReference type="NCBI Taxonomy" id="2820287"/>
    <lineage>
        <taxon>Bacteria</taxon>
        <taxon>Bacillati</taxon>
        <taxon>Actinomycetota</taxon>
        <taxon>Actinomycetes</taxon>
        <taxon>Glycomycetales</taxon>
        <taxon>Glycomycetaceae</taxon>
        <taxon>Glycomyces</taxon>
    </lineage>
</organism>
<accession>A0ABS3U1U6</accession>
<evidence type="ECO:0000313" key="2">
    <source>
        <dbReference type="Proteomes" id="UP000681341"/>
    </source>
</evidence>
<sequence>MMKLPSFGRRNRHQRRKSAIPATKALYIDALPIGPGLIYPDMLPENVWGSNLRGILPKADWDRLRIPVCEAAGNRCEVCGQPGYDPDTDRSRRPDCHELWHFEVSSTSAAQRLARLVALCPDCHRIQHVGRASVHGELSMVVSQLRVVNSWTDHEVSLALDNADERYRWRRRFDWDLDLSLLVGKIQVEGAPDLFIPADRRRLLGNSYSGG</sequence>
<protein>
    <recommendedName>
        <fullName evidence="3">HNH domain-containing protein</fullName>
    </recommendedName>
</protein>
<name>A0ABS3U1U6_9ACTN</name>
<dbReference type="RefSeq" id="WP_208495528.1">
    <property type="nucleotide sequence ID" value="NZ_JAGFNP010000003.1"/>
</dbReference>
<dbReference type="Proteomes" id="UP000681341">
    <property type="component" value="Unassembled WGS sequence"/>
</dbReference>
<comment type="caution">
    <text evidence="1">The sequence shown here is derived from an EMBL/GenBank/DDBJ whole genome shotgun (WGS) entry which is preliminary data.</text>
</comment>